<dbReference type="SUPFAM" id="SSF51261">
    <property type="entry name" value="Duplicated hybrid motif"/>
    <property type="match status" value="2"/>
</dbReference>
<keyword evidence="6" id="KW-1185">Reference proteome</keyword>
<dbReference type="EMBL" id="FRAT01000002">
    <property type="protein sequence ID" value="SHK39449.1"/>
    <property type="molecule type" value="Genomic_DNA"/>
</dbReference>
<dbReference type="Proteomes" id="UP000184031">
    <property type="component" value="Unassembled WGS sequence"/>
</dbReference>
<protein>
    <submittedName>
        <fullName evidence="4">Peptidase family M23</fullName>
    </submittedName>
</protein>
<dbReference type="InterPro" id="IPR050570">
    <property type="entry name" value="Cell_wall_metabolism_enzyme"/>
</dbReference>
<feature type="signal peptide" evidence="1">
    <location>
        <begin position="1"/>
        <end position="18"/>
    </location>
</feature>
<dbReference type="EMBL" id="FOKU01000002">
    <property type="protein sequence ID" value="SFB77885.1"/>
    <property type="molecule type" value="Genomic_DNA"/>
</dbReference>
<dbReference type="Proteomes" id="UP000198940">
    <property type="component" value="Unassembled WGS sequence"/>
</dbReference>
<feature type="chain" id="PRO_5009920769" evidence="1">
    <location>
        <begin position="19"/>
        <end position="563"/>
    </location>
</feature>
<organism evidence="4 5">
    <name type="scientific">Flagellimonas taeanensis</name>
    <dbReference type="NCBI Taxonomy" id="1005926"/>
    <lineage>
        <taxon>Bacteria</taxon>
        <taxon>Pseudomonadati</taxon>
        <taxon>Bacteroidota</taxon>
        <taxon>Flavobacteriia</taxon>
        <taxon>Flavobacteriales</taxon>
        <taxon>Flavobacteriaceae</taxon>
        <taxon>Flagellimonas</taxon>
    </lineage>
</organism>
<sequence length="563" mass="63659">MRLSFFALLFLIAPILHAQEKYPKDVFRSPLEIPLVLAGTFGELRSNHFHSGIDIKTQQREGLPVLAIGDGTVTRIVVSHWGYGKALYVAHPNGYTSVYGHLKKFGPEIEEYVKKVQYAKQSYEVEIFPDYGELKVSQGNIIAFSGNTGGSSGPHLHFEIRSSVNEKPTNPLLYGYEVRDATDPTLLGLYAYPLSKDALINQSEEKIQINYTKQADGSFLADKVTASGSIGFGINTFDRQDMAANQNGVYSVRQTVNGRVYSEFDFETFSFGETRYINTLIDYAHFYKFRQRIQKCFKEPFNHLSIYKSLYNNGRIDLEEGMSYNVELLISDIAGNTTKLVIPVEGKKESAKKIKNNKASSDFILADKPNNFDLGAAKVYFPANTFYDDFYIDLKKGEDTVAIHDNSVAAHRNFTISFDTSKYPSSDRDQMFIAHLDEDGRPSYSKTYKRDGSFTTRTRTLGTYTLVKDSLAPSITPKNFKERQWLSNYSYLSLTISDDLSGIDTYSATLNGEWILMEYEPKTNTITYNFDDKILDATECELKVTVTDNVGNSSTFISTFFRK</sequence>
<evidence type="ECO:0000313" key="5">
    <source>
        <dbReference type="Proteomes" id="UP000184031"/>
    </source>
</evidence>
<dbReference type="Pfam" id="PF01551">
    <property type="entry name" value="Peptidase_M23"/>
    <property type="match status" value="2"/>
</dbReference>
<proteinExistence type="predicted"/>
<evidence type="ECO:0000256" key="1">
    <source>
        <dbReference type="SAM" id="SignalP"/>
    </source>
</evidence>
<dbReference type="STRING" id="1055723.SAMN05216293_0979"/>
<accession>A0A1M6S479</accession>
<evidence type="ECO:0000313" key="4">
    <source>
        <dbReference type="EMBL" id="SHK39449.1"/>
    </source>
</evidence>
<dbReference type="PANTHER" id="PTHR21666:SF285">
    <property type="entry name" value="M23 FAMILY METALLOPEPTIDASE"/>
    <property type="match status" value="1"/>
</dbReference>
<feature type="domain" description="M23ase beta-sheet core" evidence="2">
    <location>
        <begin position="135"/>
        <end position="171"/>
    </location>
</feature>
<keyword evidence="1" id="KW-0732">Signal</keyword>
<evidence type="ECO:0000259" key="2">
    <source>
        <dbReference type="Pfam" id="PF01551"/>
    </source>
</evidence>
<dbReference type="InterPro" id="IPR016047">
    <property type="entry name" value="M23ase_b-sheet_dom"/>
</dbReference>
<dbReference type="OrthoDB" id="9810477at2"/>
<dbReference type="GO" id="GO:0004222">
    <property type="term" value="F:metalloendopeptidase activity"/>
    <property type="evidence" value="ECO:0007669"/>
    <property type="project" value="TreeGrafter"/>
</dbReference>
<dbReference type="InterPro" id="IPR011055">
    <property type="entry name" value="Dup_hybrid_motif"/>
</dbReference>
<evidence type="ECO:0000313" key="3">
    <source>
        <dbReference type="EMBL" id="SFB77885.1"/>
    </source>
</evidence>
<dbReference type="Gene3D" id="2.70.70.10">
    <property type="entry name" value="Glucose Permease (Domain IIA)"/>
    <property type="match status" value="1"/>
</dbReference>
<dbReference type="RefSeq" id="WP_072877476.1">
    <property type="nucleotide sequence ID" value="NZ_FOKU01000002.1"/>
</dbReference>
<dbReference type="CDD" id="cd12797">
    <property type="entry name" value="M23_peptidase"/>
    <property type="match status" value="1"/>
</dbReference>
<reference evidence="4 5" key="1">
    <citation type="submission" date="2016-11" db="EMBL/GenBank/DDBJ databases">
        <authorList>
            <person name="Varghese N."/>
            <person name="Submissions S."/>
        </authorList>
    </citation>
    <scope>NUCLEOTIDE SEQUENCE [LARGE SCALE GENOMIC DNA]</scope>
    <source>
        <strain evidence="4 5">CGMCC 1.12174</strain>
        <strain evidence="3 6">DSM 26351</strain>
    </source>
</reference>
<dbReference type="AlphaFoldDB" id="A0A1M6S479"/>
<feature type="domain" description="M23ase beta-sheet core" evidence="2">
    <location>
        <begin position="49"/>
        <end position="115"/>
    </location>
</feature>
<evidence type="ECO:0000313" key="6">
    <source>
        <dbReference type="Proteomes" id="UP000198940"/>
    </source>
</evidence>
<comment type="caution">
    <text evidence="4">The sequence shown here is derived from an EMBL/GenBank/DDBJ whole genome shotgun (WGS) entry which is preliminary data.</text>
</comment>
<gene>
    <name evidence="3" type="ORF">SAMN04487891_102300</name>
    <name evidence="4" type="ORF">SAMN05216293_0979</name>
</gene>
<name>A0A1M6S479_9FLAO</name>
<dbReference type="PANTHER" id="PTHR21666">
    <property type="entry name" value="PEPTIDASE-RELATED"/>
    <property type="match status" value="1"/>
</dbReference>